<keyword evidence="2" id="KW-1185">Reference proteome</keyword>
<organism evidence="1 2">
    <name type="scientific">Letharia lupina</name>
    <dbReference type="NCBI Taxonomy" id="560253"/>
    <lineage>
        <taxon>Eukaryota</taxon>
        <taxon>Fungi</taxon>
        <taxon>Dikarya</taxon>
        <taxon>Ascomycota</taxon>
        <taxon>Pezizomycotina</taxon>
        <taxon>Lecanoromycetes</taxon>
        <taxon>OSLEUM clade</taxon>
        <taxon>Lecanoromycetidae</taxon>
        <taxon>Lecanorales</taxon>
        <taxon>Lecanorineae</taxon>
        <taxon>Parmeliaceae</taxon>
        <taxon>Letharia</taxon>
    </lineage>
</organism>
<protein>
    <submittedName>
        <fullName evidence="1">Uncharacterized protein</fullName>
    </submittedName>
</protein>
<proteinExistence type="predicted"/>
<comment type="caution">
    <text evidence="1">The sequence shown here is derived from an EMBL/GenBank/DDBJ whole genome shotgun (WGS) entry which is preliminary data.</text>
</comment>
<dbReference type="EMBL" id="JACCJB010000028">
    <property type="protein sequence ID" value="KAF6217431.1"/>
    <property type="molecule type" value="Genomic_DNA"/>
</dbReference>
<name>A0A8H6F6W4_9LECA</name>
<dbReference type="GeneID" id="59335301"/>
<sequence>MPYMQYPVIKSYYDKLKKGSIEADVDSLWINILGLFFTVPRNYGLEQETRPLTGIKKRADISIRYIRNGMLKKVILIEDKRVEFESQSSKWAEAVEQATFYLALVRKEQKNEKTLYAIATVGHYSRFYFMEPEDEKLRDYPGTDGRYYEFKDDEAEIEALLNELVAKTS</sequence>
<evidence type="ECO:0000313" key="2">
    <source>
        <dbReference type="Proteomes" id="UP000593566"/>
    </source>
</evidence>
<dbReference type="Proteomes" id="UP000593566">
    <property type="component" value="Unassembled WGS sequence"/>
</dbReference>
<reference evidence="1 2" key="1">
    <citation type="journal article" date="2020" name="Genomics">
        <title>Complete, high-quality genomes from long-read metagenomic sequencing of two wolf lichen thalli reveals enigmatic genome architecture.</title>
        <authorList>
            <person name="McKenzie S.K."/>
            <person name="Walston R.F."/>
            <person name="Allen J.L."/>
        </authorList>
    </citation>
    <scope>NUCLEOTIDE SEQUENCE [LARGE SCALE GENOMIC DNA]</scope>
    <source>
        <strain evidence="1">WasteWater1</strain>
    </source>
</reference>
<dbReference type="AlphaFoldDB" id="A0A8H6F6W4"/>
<dbReference type="RefSeq" id="XP_037146866.1">
    <property type="nucleotide sequence ID" value="XM_037297797.1"/>
</dbReference>
<accession>A0A8H6F6W4</accession>
<gene>
    <name evidence="1" type="ORF">HO133_006901</name>
</gene>
<evidence type="ECO:0000313" key="1">
    <source>
        <dbReference type="EMBL" id="KAF6217431.1"/>
    </source>
</evidence>